<feature type="transmembrane region" description="Helical" evidence="1">
    <location>
        <begin position="99"/>
        <end position="117"/>
    </location>
</feature>
<keyword evidence="1" id="KW-0472">Membrane</keyword>
<comment type="caution">
    <text evidence="2">The sequence shown here is derived from an EMBL/GenBank/DDBJ whole genome shotgun (WGS) entry which is preliminary data.</text>
</comment>
<dbReference type="Proteomes" id="UP001500459">
    <property type="component" value="Unassembled WGS sequence"/>
</dbReference>
<evidence type="ECO:0000313" key="2">
    <source>
        <dbReference type="EMBL" id="GAA4109915.1"/>
    </source>
</evidence>
<feature type="transmembrane region" description="Helical" evidence="1">
    <location>
        <begin position="7"/>
        <end position="31"/>
    </location>
</feature>
<reference evidence="3" key="1">
    <citation type="journal article" date="2019" name="Int. J. Syst. Evol. Microbiol.">
        <title>The Global Catalogue of Microorganisms (GCM) 10K type strain sequencing project: providing services to taxonomists for standard genome sequencing and annotation.</title>
        <authorList>
            <consortium name="The Broad Institute Genomics Platform"/>
            <consortium name="The Broad Institute Genome Sequencing Center for Infectious Disease"/>
            <person name="Wu L."/>
            <person name="Ma J."/>
        </authorList>
    </citation>
    <scope>NUCLEOTIDE SEQUENCE [LARGE SCALE GENOMIC DNA]</scope>
    <source>
        <strain evidence="3">JCM 17106</strain>
    </source>
</reference>
<evidence type="ECO:0000313" key="3">
    <source>
        <dbReference type="Proteomes" id="UP001500459"/>
    </source>
</evidence>
<gene>
    <name evidence="2" type="ORF">GCM10022393_06750</name>
</gene>
<feature type="transmembrane region" description="Helical" evidence="1">
    <location>
        <begin position="68"/>
        <end position="87"/>
    </location>
</feature>
<feature type="transmembrane region" description="Helical" evidence="1">
    <location>
        <begin position="43"/>
        <end position="61"/>
    </location>
</feature>
<organism evidence="2 3">
    <name type="scientific">Aquimarina addita</name>
    <dbReference type="NCBI Taxonomy" id="870485"/>
    <lineage>
        <taxon>Bacteria</taxon>
        <taxon>Pseudomonadati</taxon>
        <taxon>Bacteroidota</taxon>
        <taxon>Flavobacteriia</taxon>
        <taxon>Flavobacteriales</taxon>
        <taxon>Flavobacteriaceae</taxon>
        <taxon>Aquimarina</taxon>
    </lineage>
</organism>
<keyword evidence="1" id="KW-1133">Transmembrane helix</keyword>
<evidence type="ECO:0008006" key="4">
    <source>
        <dbReference type="Google" id="ProtNLM"/>
    </source>
</evidence>
<dbReference type="EMBL" id="BAABCW010000002">
    <property type="protein sequence ID" value="GAA4109915.1"/>
    <property type="molecule type" value="Genomic_DNA"/>
</dbReference>
<sequence>MLNRSLRFLAILFIILLVSYVTHTFLVTWFSLSGDPVLRNLSYLFNGLYAVVLILVIHVFYKKWKDHIGFLVLGGSLVKIGVFLAIIKFSNYEINKSVFLEFFIPYVISLILEVHYISKILNNLK</sequence>
<protein>
    <recommendedName>
        <fullName evidence="4">DUF4345 domain-containing protein</fullName>
    </recommendedName>
</protein>
<proteinExistence type="predicted"/>
<keyword evidence="3" id="KW-1185">Reference proteome</keyword>
<dbReference type="RefSeq" id="WP_344924772.1">
    <property type="nucleotide sequence ID" value="NZ_BAABCW010000002.1"/>
</dbReference>
<name>A0ABP7XB03_9FLAO</name>
<accession>A0ABP7XB03</accession>
<keyword evidence="1" id="KW-0812">Transmembrane</keyword>
<evidence type="ECO:0000256" key="1">
    <source>
        <dbReference type="SAM" id="Phobius"/>
    </source>
</evidence>